<dbReference type="RefSeq" id="WP_326926426.1">
    <property type="nucleotide sequence ID" value="NZ_CP123443.1"/>
</dbReference>
<protein>
    <recommendedName>
        <fullName evidence="4">DUF3782 domain-containing protein</fullName>
    </recommendedName>
</protein>
<dbReference type="EMBL" id="CP123443">
    <property type="protein sequence ID" value="WGK68255.1"/>
    <property type="molecule type" value="Genomic_DNA"/>
</dbReference>
<dbReference type="InterPro" id="IPR011335">
    <property type="entry name" value="Restrct_endonuc-II-like"/>
</dbReference>
<accession>A0ABY8ME39</accession>
<gene>
    <name evidence="2" type="ORF">P0082_07130</name>
</gene>
<reference evidence="2 3" key="1">
    <citation type="submission" date="2023-04" db="EMBL/GenBank/DDBJ databases">
        <title>Spirochaete genome identified in red abalone sample constitutes a novel genus.</title>
        <authorList>
            <person name="Sharma S.P."/>
            <person name="Purcell C.M."/>
            <person name="Hyde J.R."/>
            <person name="Severin A.J."/>
        </authorList>
    </citation>
    <scope>NUCLEOTIDE SEQUENCE [LARGE SCALE GENOMIC DNA]</scope>
    <source>
        <strain evidence="2 3">SP-2023</strain>
    </source>
</reference>
<name>A0ABY8ME39_9SPIO</name>
<evidence type="ECO:0000313" key="2">
    <source>
        <dbReference type="EMBL" id="WGK68255.1"/>
    </source>
</evidence>
<feature type="coiled-coil region" evidence="1">
    <location>
        <begin position="60"/>
        <end position="105"/>
    </location>
</feature>
<keyword evidence="1" id="KW-0175">Coiled coil</keyword>
<proteinExistence type="predicted"/>
<organism evidence="2 3">
    <name type="scientific">Candidatus Haliotispira prima</name>
    <dbReference type="NCBI Taxonomy" id="3034016"/>
    <lineage>
        <taxon>Bacteria</taxon>
        <taxon>Pseudomonadati</taxon>
        <taxon>Spirochaetota</taxon>
        <taxon>Spirochaetia</taxon>
        <taxon>Spirochaetales</taxon>
        <taxon>Spirochaetaceae</taxon>
        <taxon>Candidatus Haliotispira</taxon>
    </lineage>
</organism>
<dbReference type="Proteomes" id="UP001228690">
    <property type="component" value="Chromosome"/>
</dbReference>
<evidence type="ECO:0000256" key="1">
    <source>
        <dbReference type="SAM" id="Coils"/>
    </source>
</evidence>
<dbReference type="SUPFAM" id="SSF52980">
    <property type="entry name" value="Restriction endonuclease-like"/>
    <property type="match status" value="1"/>
</dbReference>
<evidence type="ECO:0000313" key="3">
    <source>
        <dbReference type="Proteomes" id="UP001228690"/>
    </source>
</evidence>
<sequence length="270" mass="30529">MDNTQFDKMMQGMFQGMAELRESQAKSQAKADLESQKLREFQAETSLQIRESQAKTDLQLRESQAKADFESQKLRELQAETSLQLRESQAKADFEFQKLRELQAETSLQIRESQAKTDLQLRELERKLTHVGEILGSIGINTGLFAERLFASSFQKNPVLGGIRYNIVRCNVRDGNGKTEYDILLINGSSVAIVEVKYKAHPKDIEDLLEKKVAAFRSSHREYAGHKLYLALATTVSNDELVQKAGEAGIYLLSQEGQHVELLSGEVRTF</sequence>
<keyword evidence="3" id="KW-1185">Reference proteome</keyword>
<evidence type="ECO:0008006" key="4">
    <source>
        <dbReference type="Google" id="ProtNLM"/>
    </source>
</evidence>